<dbReference type="AlphaFoldDB" id="A0AAV7QMV8"/>
<proteinExistence type="predicted"/>
<evidence type="ECO:0000313" key="2">
    <source>
        <dbReference type="Proteomes" id="UP001066276"/>
    </source>
</evidence>
<organism evidence="1 2">
    <name type="scientific">Pleurodeles waltl</name>
    <name type="common">Iberian ribbed newt</name>
    <dbReference type="NCBI Taxonomy" id="8319"/>
    <lineage>
        <taxon>Eukaryota</taxon>
        <taxon>Metazoa</taxon>
        <taxon>Chordata</taxon>
        <taxon>Craniata</taxon>
        <taxon>Vertebrata</taxon>
        <taxon>Euteleostomi</taxon>
        <taxon>Amphibia</taxon>
        <taxon>Batrachia</taxon>
        <taxon>Caudata</taxon>
        <taxon>Salamandroidea</taxon>
        <taxon>Salamandridae</taxon>
        <taxon>Pleurodelinae</taxon>
        <taxon>Pleurodeles</taxon>
    </lineage>
</organism>
<name>A0AAV7QMV8_PLEWA</name>
<gene>
    <name evidence="1" type="ORF">NDU88_007391</name>
</gene>
<evidence type="ECO:0000313" key="1">
    <source>
        <dbReference type="EMBL" id="KAJ1141054.1"/>
    </source>
</evidence>
<accession>A0AAV7QMV8</accession>
<protein>
    <submittedName>
        <fullName evidence="1">Uncharacterized protein</fullName>
    </submittedName>
</protein>
<comment type="caution">
    <text evidence="1">The sequence shown here is derived from an EMBL/GenBank/DDBJ whole genome shotgun (WGS) entry which is preliminary data.</text>
</comment>
<reference evidence="1" key="1">
    <citation type="journal article" date="2022" name="bioRxiv">
        <title>Sequencing and chromosome-scale assembly of the giantPleurodeles waltlgenome.</title>
        <authorList>
            <person name="Brown T."/>
            <person name="Elewa A."/>
            <person name="Iarovenko S."/>
            <person name="Subramanian E."/>
            <person name="Araus A.J."/>
            <person name="Petzold A."/>
            <person name="Susuki M."/>
            <person name="Suzuki K.-i.T."/>
            <person name="Hayashi T."/>
            <person name="Toyoda A."/>
            <person name="Oliveira C."/>
            <person name="Osipova E."/>
            <person name="Leigh N.D."/>
            <person name="Simon A."/>
            <person name="Yun M.H."/>
        </authorList>
    </citation>
    <scope>NUCLEOTIDE SEQUENCE</scope>
    <source>
        <strain evidence="1">20211129_DDA</strain>
        <tissue evidence="1">Liver</tissue>
    </source>
</reference>
<keyword evidence="2" id="KW-1185">Reference proteome</keyword>
<dbReference type="EMBL" id="JANPWB010000010">
    <property type="protein sequence ID" value="KAJ1141054.1"/>
    <property type="molecule type" value="Genomic_DNA"/>
</dbReference>
<sequence>MLSNNALLKVQGSLLLTWSDHHAVMFHIELPSQSQIHNAPRPHKVRAWNKINQEQFERTPTGSQPVYSEDLDHTVSTYTNWLHSATLALAPEKSVCSKRRSPTAP</sequence>
<dbReference type="Proteomes" id="UP001066276">
    <property type="component" value="Chromosome 6"/>
</dbReference>